<dbReference type="RefSeq" id="WP_078787339.1">
    <property type="nucleotide sequence ID" value="NZ_CACZYW010000004.1"/>
</dbReference>
<keyword evidence="3" id="KW-1185">Reference proteome</keyword>
<dbReference type="InterPro" id="IPR011032">
    <property type="entry name" value="GroES-like_sf"/>
</dbReference>
<dbReference type="InterPro" id="IPR052711">
    <property type="entry name" value="Zinc_ADH-like"/>
</dbReference>
<name>A0A1T4N756_9FIRM</name>
<dbReference type="Proteomes" id="UP000189857">
    <property type="component" value="Unassembled WGS sequence"/>
</dbReference>
<dbReference type="AlphaFoldDB" id="A0A1T4N756"/>
<dbReference type="SUPFAM" id="SSF51735">
    <property type="entry name" value="NAD(P)-binding Rossmann-fold domains"/>
    <property type="match status" value="1"/>
</dbReference>
<evidence type="ECO:0000313" key="3">
    <source>
        <dbReference type="Proteomes" id="UP000189857"/>
    </source>
</evidence>
<organism evidence="2 3">
    <name type="scientific">Eubacterium ruminantium</name>
    <dbReference type="NCBI Taxonomy" id="42322"/>
    <lineage>
        <taxon>Bacteria</taxon>
        <taxon>Bacillati</taxon>
        <taxon>Bacillota</taxon>
        <taxon>Clostridia</taxon>
        <taxon>Eubacteriales</taxon>
        <taxon>Eubacteriaceae</taxon>
        <taxon>Eubacterium</taxon>
    </lineage>
</organism>
<dbReference type="InterPro" id="IPR013154">
    <property type="entry name" value="ADH-like_N"/>
</dbReference>
<dbReference type="OrthoDB" id="9777057at2"/>
<evidence type="ECO:0000313" key="2">
    <source>
        <dbReference type="EMBL" id="SJZ74916.1"/>
    </source>
</evidence>
<dbReference type="PANTHER" id="PTHR45033">
    <property type="match status" value="1"/>
</dbReference>
<dbReference type="Pfam" id="PF08240">
    <property type="entry name" value="ADH_N"/>
    <property type="match status" value="1"/>
</dbReference>
<dbReference type="SUPFAM" id="SSF50129">
    <property type="entry name" value="GroES-like"/>
    <property type="match status" value="1"/>
</dbReference>
<reference evidence="2 3" key="1">
    <citation type="submission" date="2017-02" db="EMBL/GenBank/DDBJ databases">
        <authorList>
            <person name="Peterson S.W."/>
        </authorList>
    </citation>
    <scope>NUCLEOTIDE SEQUENCE [LARGE SCALE GENOMIC DNA]</scope>
    <source>
        <strain evidence="2 3">ATCC 17233</strain>
    </source>
</reference>
<dbReference type="PANTHER" id="PTHR45033:SF2">
    <property type="entry name" value="ZINC-TYPE ALCOHOL DEHYDROGENASE-LIKE PROTEIN C1773.06C"/>
    <property type="match status" value="1"/>
</dbReference>
<dbReference type="EMBL" id="FUXA01000008">
    <property type="protein sequence ID" value="SJZ74916.1"/>
    <property type="molecule type" value="Genomic_DNA"/>
</dbReference>
<dbReference type="InterPro" id="IPR036291">
    <property type="entry name" value="NAD(P)-bd_dom_sf"/>
</dbReference>
<sequence>MKVLVALNPDMLDEICYENAEYIQLGKARVLIGNVELSEPSFDENDEKNKDHVLVRVDAFSCNFRDKGILLHNYELMMKNKRAFLPFGSEFCGEIVKKGKNVNEYSVGDIVIPDCRYEEMDSKEVAPGITTNFASLGWLRLNKNKIVKKPDSFGISEGAAFGLGAETAASMIRKSGILEADVKKPIVFSANSATSLFIIQALLAHGIEPICISSKKPDAEYPFDVKRDSTDNIEKYFGTATHAFDPFFDINILNAVSTLNMGGKYIYCGMVEQHPLLSEKDLSEYTTTLREALKIAIVKNISIIGNCLGTHDDIVDAGKLYERKGMKPVVEGIYKVYEGMQFLGKSFLGKNAPGKCVMTY</sequence>
<gene>
    <name evidence="2" type="ORF">SAMN02745110_01502</name>
</gene>
<feature type="domain" description="Alcohol dehydrogenase-like N-terminal" evidence="1">
    <location>
        <begin position="50"/>
        <end position="126"/>
    </location>
</feature>
<dbReference type="Gene3D" id="3.90.180.10">
    <property type="entry name" value="Medium-chain alcohol dehydrogenases, catalytic domain"/>
    <property type="match status" value="1"/>
</dbReference>
<protein>
    <submittedName>
        <fullName evidence="2">NADPH:quinone reductase</fullName>
    </submittedName>
</protein>
<proteinExistence type="predicted"/>
<accession>A0A1T4N756</accession>
<evidence type="ECO:0000259" key="1">
    <source>
        <dbReference type="Pfam" id="PF08240"/>
    </source>
</evidence>
<dbReference type="CDD" id="cd05188">
    <property type="entry name" value="MDR"/>
    <property type="match status" value="1"/>
</dbReference>